<dbReference type="GO" id="GO:0000155">
    <property type="term" value="F:phosphorelay sensor kinase activity"/>
    <property type="evidence" value="ECO:0007669"/>
    <property type="project" value="InterPro"/>
</dbReference>
<dbReference type="Pfam" id="PF02518">
    <property type="entry name" value="HATPase_c"/>
    <property type="match status" value="1"/>
</dbReference>
<dbReference type="PROSITE" id="PS50109">
    <property type="entry name" value="HIS_KIN"/>
    <property type="match status" value="1"/>
</dbReference>
<evidence type="ECO:0000256" key="6">
    <source>
        <dbReference type="ARBA" id="ARBA00023012"/>
    </source>
</evidence>
<dbReference type="KEGG" id="badl:BADO_0387"/>
<dbReference type="SUPFAM" id="SSF55874">
    <property type="entry name" value="ATPase domain of HSP90 chaperone/DNA topoisomerase II/histidine kinase"/>
    <property type="match status" value="1"/>
</dbReference>
<dbReference type="CDD" id="cd00075">
    <property type="entry name" value="HATPase"/>
    <property type="match status" value="1"/>
</dbReference>
<evidence type="ECO:0000256" key="8">
    <source>
        <dbReference type="SAM" id="MobiDB-lite"/>
    </source>
</evidence>
<evidence type="ECO:0000313" key="12">
    <source>
        <dbReference type="EMBL" id="KAB5748085.1"/>
    </source>
</evidence>
<sequence length="419" mass="45928">MFTGTFTLRSRKSRHDHSSGNVRVCENEDMFESVGTWWRNLTHRHGDDRNNDDTLDDATNTLLSILPLASIVVDEHDEVIRAHPDAYALGVVRDDAIADDTVASAVHEVRAHGGKKQFSLTTTTLHEPKKAPKAGKPTMREVAKQALIGQSPDKPVTTVSRPNWLKVIVGRLNERFVVVLVSDVSETVRFSQIRDSFITNVSEQLLKPTQSLEELADALEHDSDNKAAIEGNTVKLRQSCARMEHMVSDLLLLIKAQEPILPTASNRINVMEQVKTVVGAHRDMAQRRGIDIEIDGDESLDINGEGEQIQAAVAKLLENAIAYSPDGKGITVSVKPNEDGTKVLLSVLDRGCGIAQKEQSRIFERFYRGGNQNGHSEEGIGLGLAIVKHVALTHHGSASVWSAPGQGSTFTLELPVARN</sequence>
<evidence type="ECO:0000313" key="10">
    <source>
        <dbReference type="EMBL" id="AVT44835.1"/>
    </source>
</evidence>
<evidence type="ECO:0000256" key="4">
    <source>
        <dbReference type="ARBA" id="ARBA00022679"/>
    </source>
</evidence>
<evidence type="ECO:0000256" key="2">
    <source>
        <dbReference type="ARBA" id="ARBA00012438"/>
    </source>
</evidence>
<keyword evidence="3" id="KW-0597">Phosphoprotein</keyword>
<dbReference type="EMBL" id="CP028341">
    <property type="protein sequence ID" value="AVT44835.1"/>
    <property type="molecule type" value="Genomic_DNA"/>
</dbReference>
<dbReference type="EMBL" id="WDIP01000001">
    <property type="protein sequence ID" value="KAB5887430.1"/>
    <property type="molecule type" value="Genomic_DNA"/>
</dbReference>
<dbReference type="FunFam" id="3.30.565.10:FF:000006">
    <property type="entry name" value="Sensor histidine kinase WalK"/>
    <property type="match status" value="1"/>
</dbReference>
<dbReference type="eggNOG" id="COG5002">
    <property type="taxonomic scope" value="Bacteria"/>
</dbReference>
<dbReference type="InterPro" id="IPR003661">
    <property type="entry name" value="HisK_dim/P_dom"/>
</dbReference>
<dbReference type="GO" id="GO:0005886">
    <property type="term" value="C:plasma membrane"/>
    <property type="evidence" value="ECO:0007669"/>
    <property type="project" value="TreeGrafter"/>
</dbReference>
<comment type="catalytic activity">
    <reaction evidence="1">
        <text>ATP + protein L-histidine = ADP + protein N-phospho-L-histidine.</text>
        <dbReference type="EC" id="2.7.13.3"/>
    </reaction>
</comment>
<evidence type="ECO:0000313" key="17">
    <source>
        <dbReference type="Proteomes" id="UP000470200"/>
    </source>
</evidence>
<evidence type="ECO:0000256" key="3">
    <source>
        <dbReference type="ARBA" id="ARBA00022553"/>
    </source>
</evidence>
<dbReference type="Gene3D" id="3.30.565.10">
    <property type="entry name" value="Histidine kinase-like ATPase, C-terminal domain"/>
    <property type="match status" value="1"/>
</dbReference>
<organism evidence="11 14">
    <name type="scientific">Bifidobacterium adolescentis</name>
    <dbReference type="NCBI Taxonomy" id="1680"/>
    <lineage>
        <taxon>Bacteria</taxon>
        <taxon>Bacillati</taxon>
        <taxon>Actinomycetota</taxon>
        <taxon>Actinomycetes</taxon>
        <taxon>Bifidobacteriales</taxon>
        <taxon>Bifidobacteriaceae</taxon>
        <taxon>Bifidobacterium</taxon>
    </lineage>
</organism>
<dbReference type="Proteomes" id="UP000095647">
    <property type="component" value="Unassembled WGS sequence"/>
</dbReference>
<dbReference type="PRINTS" id="PR00344">
    <property type="entry name" value="BCTRLSENSOR"/>
</dbReference>
<keyword evidence="4 11" id="KW-0808">Transferase</keyword>
<dbReference type="EC" id="2.7.13.3" evidence="2"/>
<dbReference type="GO" id="GO:0004721">
    <property type="term" value="F:phosphoprotein phosphatase activity"/>
    <property type="evidence" value="ECO:0007669"/>
    <property type="project" value="TreeGrafter"/>
</dbReference>
<protein>
    <recommendedName>
        <fullName evidence="7">Sensor-like histidine kinase SenX3</fullName>
        <ecNumber evidence="2">2.7.13.3</ecNumber>
    </recommendedName>
</protein>
<proteinExistence type="predicted"/>
<dbReference type="Proteomes" id="UP000241454">
    <property type="component" value="Chromosome"/>
</dbReference>
<keyword evidence="5" id="KW-0418">Kinase</keyword>
<keyword evidence="6" id="KW-0902">Two-component regulatory system</keyword>
<gene>
    <name evidence="11" type="primary">senX3_2</name>
    <name evidence="10" type="ORF">C8077_02105</name>
    <name evidence="11" type="ORF">ERS852382_00655</name>
    <name evidence="13" type="ORF">GA629_02425</name>
    <name evidence="12" type="ORF">GA752_00890</name>
</gene>
<dbReference type="InterPro" id="IPR050351">
    <property type="entry name" value="BphY/WalK/GraS-like"/>
</dbReference>
<dbReference type="EMBL" id="WDLT01000001">
    <property type="protein sequence ID" value="KAB5748085.1"/>
    <property type="molecule type" value="Genomic_DNA"/>
</dbReference>
<reference evidence="16 17" key="3">
    <citation type="journal article" date="2019" name="Nat. Med.">
        <title>A library of human gut bacterial isolates paired with longitudinal multiomics data enables mechanistic microbiome research.</title>
        <authorList>
            <person name="Poyet M."/>
            <person name="Groussin M."/>
            <person name="Gibbons S.M."/>
            <person name="Avila-Pacheco J."/>
            <person name="Jiang X."/>
            <person name="Kearney S.M."/>
            <person name="Perrotta A.R."/>
            <person name="Berdy B."/>
            <person name="Zhao S."/>
            <person name="Lieberman T.D."/>
            <person name="Swanson P.K."/>
            <person name="Smith M."/>
            <person name="Roesemann S."/>
            <person name="Alexander J.E."/>
            <person name="Rich S.A."/>
            <person name="Livny J."/>
            <person name="Vlamakis H."/>
            <person name="Clish C."/>
            <person name="Bullock K."/>
            <person name="Deik A."/>
            <person name="Scott J."/>
            <person name="Pierce K.A."/>
            <person name="Xavier R.J."/>
            <person name="Alm E.J."/>
        </authorList>
    </citation>
    <scope>NUCLEOTIDE SEQUENCE [LARGE SCALE GENOMIC DNA]</scope>
    <source>
        <strain evidence="13 17">BIOML-A105</strain>
        <strain evidence="12 16">BIOML-A190</strain>
    </source>
</reference>
<dbReference type="PANTHER" id="PTHR45453:SF1">
    <property type="entry name" value="PHOSPHATE REGULON SENSOR PROTEIN PHOR"/>
    <property type="match status" value="1"/>
</dbReference>
<dbReference type="Proteomes" id="UP000470200">
    <property type="component" value="Unassembled WGS sequence"/>
</dbReference>
<dbReference type="Proteomes" id="UP000437631">
    <property type="component" value="Unassembled WGS sequence"/>
</dbReference>
<evidence type="ECO:0000313" key="16">
    <source>
        <dbReference type="Proteomes" id="UP000437631"/>
    </source>
</evidence>
<evidence type="ECO:0000256" key="7">
    <source>
        <dbReference type="ARBA" id="ARBA00039401"/>
    </source>
</evidence>
<evidence type="ECO:0000256" key="5">
    <source>
        <dbReference type="ARBA" id="ARBA00022777"/>
    </source>
</evidence>
<dbReference type="InterPro" id="IPR003594">
    <property type="entry name" value="HATPase_dom"/>
</dbReference>
<dbReference type="PATRIC" id="fig|1680.7.peg.11"/>
<dbReference type="Gene3D" id="1.10.287.130">
    <property type="match status" value="1"/>
</dbReference>
<evidence type="ECO:0000313" key="13">
    <source>
        <dbReference type="EMBL" id="KAB5887430.1"/>
    </source>
</evidence>
<dbReference type="AlphaFoldDB" id="A0A076JFH7"/>
<dbReference type="SMART" id="SM00387">
    <property type="entry name" value="HATPase_c"/>
    <property type="match status" value="1"/>
</dbReference>
<dbReference type="InterPro" id="IPR005467">
    <property type="entry name" value="His_kinase_dom"/>
</dbReference>
<feature type="domain" description="Histidine kinase" evidence="9">
    <location>
        <begin position="200"/>
        <end position="418"/>
    </location>
</feature>
<accession>A0A076JFH7</accession>
<reference evidence="10 15" key="2">
    <citation type="submission" date="2018-03" db="EMBL/GenBank/DDBJ databases">
        <authorList>
            <person name="Keele B.F."/>
        </authorList>
    </citation>
    <scope>NUCLEOTIDE SEQUENCE [LARGE SCALE GENOMIC DNA]</scope>
    <source>
        <strain evidence="10 15">1-11</strain>
    </source>
</reference>
<dbReference type="CDD" id="cd00082">
    <property type="entry name" value="HisKA"/>
    <property type="match status" value="1"/>
</dbReference>
<dbReference type="EMBL" id="CYYI01000002">
    <property type="protein sequence ID" value="CUN52390.1"/>
    <property type="molecule type" value="Genomic_DNA"/>
</dbReference>
<dbReference type="GO" id="GO:0016036">
    <property type="term" value="P:cellular response to phosphate starvation"/>
    <property type="evidence" value="ECO:0007669"/>
    <property type="project" value="TreeGrafter"/>
</dbReference>
<dbReference type="InterPro" id="IPR036890">
    <property type="entry name" value="HATPase_C_sf"/>
</dbReference>
<evidence type="ECO:0000259" key="9">
    <source>
        <dbReference type="PROSITE" id="PS50109"/>
    </source>
</evidence>
<feature type="region of interest" description="Disordered" evidence="8">
    <location>
        <begin position="1"/>
        <end position="20"/>
    </location>
</feature>
<evidence type="ECO:0000313" key="15">
    <source>
        <dbReference type="Proteomes" id="UP000241454"/>
    </source>
</evidence>
<reference evidence="11 14" key="1">
    <citation type="submission" date="2015-09" db="EMBL/GenBank/DDBJ databases">
        <authorList>
            <consortium name="Pathogen Informatics"/>
        </authorList>
    </citation>
    <scope>NUCLEOTIDE SEQUENCE [LARGE SCALE GENOMIC DNA]</scope>
    <source>
        <strain evidence="11 14">2789STDY5608824</strain>
    </source>
</reference>
<dbReference type="RefSeq" id="WP_038444125.1">
    <property type="nucleotide sequence ID" value="NZ_CAXVIJ010000001.1"/>
</dbReference>
<evidence type="ECO:0000313" key="14">
    <source>
        <dbReference type="Proteomes" id="UP000095647"/>
    </source>
</evidence>
<evidence type="ECO:0000313" key="11">
    <source>
        <dbReference type="EMBL" id="CUN52390.1"/>
    </source>
</evidence>
<name>A0A076JFH7_BIFAD</name>
<dbReference type="InterPro" id="IPR004358">
    <property type="entry name" value="Sig_transdc_His_kin-like_C"/>
</dbReference>
<evidence type="ECO:0000256" key="1">
    <source>
        <dbReference type="ARBA" id="ARBA00000085"/>
    </source>
</evidence>
<dbReference type="PANTHER" id="PTHR45453">
    <property type="entry name" value="PHOSPHATE REGULON SENSOR PROTEIN PHOR"/>
    <property type="match status" value="1"/>
</dbReference>